<sequence>MRLSLSALALCIAAPALAQDPVDQGAANAAFEPAFEGQTRAPALEDTAVTVETFAEGLEFPWGIAALPEGGFLVTEQPGTLVHVSEDGTVSEPISGVPEVDYRQQGGLLDVAVAEDFAESRRLWLSFSKLTEAGTHTAAVTATLSEDMRALEDVTEIFLQMPASPNPMHFGSRVAPEPGTSNVWITTGEHFSQAERLLAQDLETTYGKVVRVDGTSGAAPEDNPFVGEVAINSIWSYGHRNVQGAAVHPDTGALWTVEHGPRGGDEVNRPEPGENYGWPVISYGINYNGSDVGSGEAVREGMAQPVYYWDPVIAPGGAVFYEGEMFPDWQGDLLIGGLVAAALVRLEVDAEAGRVTGEERVAEGIGRVRDVVVASDGAVLVLIDAEQGTIQRISAE</sequence>
<comment type="caution">
    <text evidence="3">The sequence shown here is derived from an EMBL/GenBank/DDBJ whole genome shotgun (WGS) entry which is preliminary data.</text>
</comment>
<accession>A0A3N2R6F2</accession>
<dbReference type="EMBL" id="RDRB01000003">
    <property type="protein sequence ID" value="ROU03014.1"/>
    <property type="molecule type" value="Genomic_DNA"/>
</dbReference>
<dbReference type="InterPro" id="IPR012938">
    <property type="entry name" value="Glc/Sorbosone_DH"/>
</dbReference>
<keyword evidence="1" id="KW-0732">Signal</keyword>
<protein>
    <submittedName>
        <fullName evidence="3">PQQ-dependent sugar dehydrogenase</fullName>
    </submittedName>
</protein>
<keyword evidence="4" id="KW-1185">Reference proteome</keyword>
<organism evidence="3 4">
    <name type="scientific">Histidinibacterium lentulum</name>
    <dbReference type="NCBI Taxonomy" id="2480588"/>
    <lineage>
        <taxon>Bacteria</taxon>
        <taxon>Pseudomonadati</taxon>
        <taxon>Pseudomonadota</taxon>
        <taxon>Alphaproteobacteria</taxon>
        <taxon>Rhodobacterales</taxon>
        <taxon>Paracoccaceae</taxon>
        <taxon>Histidinibacterium</taxon>
    </lineage>
</organism>
<dbReference type="PANTHER" id="PTHR19328">
    <property type="entry name" value="HEDGEHOG-INTERACTING PROTEIN"/>
    <property type="match status" value="1"/>
</dbReference>
<feature type="signal peptide" evidence="1">
    <location>
        <begin position="1"/>
        <end position="18"/>
    </location>
</feature>
<evidence type="ECO:0000313" key="3">
    <source>
        <dbReference type="EMBL" id="ROU03014.1"/>
    </source>
</evidence>
<feature type="chain" id="PRO_5017966883" evidence="1">
    <location>
        <begin position="19"/>
        <end position="396"/>
    </location>
</feature>
<proteinExistence type="predicted"/>
<dbReference type="Pfam" id="PF07995">
    <property type="entry name" value="GSDH"/>
    <property type="match status" value="1"/>
</dbReference>
<dbReference type="PANTHER" id="PTHR19328:SF75">
    <property type="entry name" value="ALDOSE SUGAR DEHYDROGENASE YLII"/>
    <property type="match status" value="1"/>
</dbReference>
<dbReference type="RefSeq" id="WP_123641565.1">
    <property type="nucleotide sequence ID" value="NZ_ML119083.1"/>
</dbReference>
<name>A0A3N2R6F2_9RHOB</name>
<reference evidence="3 4" key="1">
    <citation type="submission" date="2018-10" db="EMBL/GenBank/DDBJ databases">
        <title>Histidinibacterium lentulum gen. nov., sp. nov., a marine bacterium from the culture broth of Picochlorum sp. 122.</title>
        <authorList>
            <person name="Wang G."/>
        </authorList>
    </citation>
    <scope>NUCLEOTIDE SEQUENCE [LARGE SCALE GENOMIC DNA]</scope>
    <source>
        <strain evidence="3 4">B17</strain>
    </source>
</reference>
<evidence type="ECO:0000256" key="1">
    <source>
        <dbReference type="SAM" id="SignalP"/>
    </source>
</evidence>
<dbReference type="SUPFAM" id="SSF50952">
    <property type="entry name" value="Soluble quinoprotein glucose dehydrogenase"/>
    <property type="match status" value="1"/>
</dbReference>
<feature type="domain" description="Glucose/Sorbosone dehydrogenase" evidence="2">
    <location>
        <begin position="58"/>
        <end position="391"/>
    </location>
</feature>
<gene>
    <name evidence="3" type="ORF">EAT49_06880</name>
</gene>
<dbReference type="AlphaFoldDB" id="A0A3N2R6F2"/>
<evidence type="ECO:0000259" key="2">
    <source>
        <dbReference type="Pfam" id="PF07995"/>
    </source>
</evidence>
<dbReference type="Proteomes" id="UP000268016">
    <property type="component" value="Unassembled WGS sequence"/>
</dbReference>
<dbReference type="Gene3D" id="2.120.10.30">
    <property type="entry name" value="TolB, C-terminal domain"/>
    <property type="match status" value="1"/>
</dbReference>
<dbReference type="InterPro" id="IPR011042">
    <property type="entry name" value="6-blade_b-propeller_TolB-like"/>
</dbReference>
<dbReference type="InterPro" id="IPR011041">
    <property type="entry name" value="Quinoprot_gluc/sorb_DH_b-prop"/>
</dbReference>
<evidence type="ECO:0000313" key="4">
    <source>
        <dbReference type="Proteomes" id="UP000268016"/>
    </source>
</evidence>
<dbReference type="OrthoDB" id="9770043at2"/>